<sequence length="167" mass="20240">MLEEKSKTFKEIRNYVFYLLRYRDLSKKEIKEKLCKKGYPLSVIEEVVTYLEEKKFIDDEGFAERFSLSRIKRGFGQNKIKSLLKLRGIPESIIDKVLREIFCKVGEEEIARRLLFKKRYLPIKKTVKREENFKQISRIYRFLSHRGFSYSVIEKIIREETSLDFYE</sequence>
<dbReference type="PANTHER" id="PTHR33602">
    <property type="entry name" value="REGULATORY PROTEIN RECX FAMILY PROTEIN"/>
    <property type="match status" value="1"/>
</dbReference>
<comment type="similarity">
    <text evidence="2 5">Belongs to the RecX family.</text>
</comment>
<dbReference type="Pfam" id="PF21982">
    <property type="entry name" value="RecX_HTH1"/>
    <property type="match status" value="1"/>
</dbReference>
<dbReference type="InterPro" id="IPR003783">
    <property type="entry name" value="Regulatory_RecX"/>
</dbReference>
<evidence type="ECO:0000313" key="9">
    <source>
        <dbReference type="EMBL" id="HHF98404.1"/>
    </source>
</evidence>
<evidence type="ECO:0000256" key="2">
    <source>
        <dbReference type="ARBA" id="ARBA00009695"/>
    </source>
</evidence>
<dbReference type="InterPro" id="IPR036388">
    <property type="entry name" value="WH-like_DNA-bd_sf"/>
</dbReference>
<proteinExistence type="inferred from homology"/>
<evidence type="ECO:0000259" key="8">
    <source>
        <dbReference type="Pfam" id="PF21982"/>
    </source>
</evidence>
<accession>A0A7V5HYX1</accession>
<feature type="domain" description="RecX second three-helical" evidence="6">
    <location>
        <begin position="58"/>
        <end position="98"/>
    </location>
</feature>
<dbReference type="Pfam" id="PF21981">
    <property type="entry name" value="RecX_HTH3"/>
    <property type="match status" value="1"/>
</dbReference>
<evidence type="ECO:0000256" key="1">
    <source>
        <dbReference type="ARBA" id="ARBA00004496"/>
    </source>
</evidence>
<dbReference type="Gene3D" id="1.10.10.10">
    <property type="entry name" value="Winged helix-like DNA-binding domain superfamily/Winged helix DNA-binding domain"/>
    <property type="match status" value="3"/>
</dbReference>
<dbReference type="Proteomes" id="UP000886070">
    <property type="component" value="Unassembled WGS sequence"/>
</dbReference>
<gene>
    <name evidence="5" type="primary">recX</name>
    <name evidence="9" type="ORF">ENL39_02830</name>
</gene>
<evidence type="ECO:0000256" key="5">
    <source>
        <dbReference type="HAMAP-Rule" id="MF_01114"/>
    </source>
</evidence>
<dbReference type="InterPro" id="IPR053925">
    <property type="entry name" value="RecX_HTH_3rd"/>
</dbReference>
<comment type="subcellular location">
    <subcellularLocation>
        <location evidence="1 5">Cytoplasm</location>
    </subcellularLocation>
</comment>
<reference evidence="9" key="1">
    <citation type="journal article" date="2020" name="mSystems">
        <title>Genome- and Community-Level Interaction Insights into Carbon Utilization and Element Cycling Functions of Hydrothermarchaeota in Hydrothermal Sediment.</title>
        <authorList>
            <person name="Zhou Z."/>
            <person name="Liu Y."/>
            <person name="Xu W."/>
            <person name="Pan J."/>
            <person name="Luo Z.H."/>
            <person name="Li M."/>
        </authorList>
    </citation>
    <scope>NUCLEOTIDE SEQUENCE [LARGE SCALE GENOMIC DNA]</scope>
    <source>
        <strain evidence="9">HyVt-92</strain>
    </source>
</reference>
<evidence type="ECO:0000256" key="4">
    <source>
        <dbReference type="ARBA" id="ARBA00022490"/>
    </source>
</evidence>
<dbReference type="HAMAP" id="MF_01114">
    <property type="entry name" value="RecX"/>
    <property type="match status" value="1"/>
</dbReference>
<dbReference type="EMBL" id="DRTT01000085">
    <property type="protein sequence ID" value="HHF98404.1"/>
    <property type="molecule type" value="Genomic_DNA"/>
</dbReference>
<dbReference type="InterPro" id="IPR053924">
    <property type="entry name" value="RecX_HTH_2nd"/>
</dbReference>
<feature type="domain" description="RecX third three-helical" evidence="7">
    <location>
        <begin position="109"/>
        <end position="157"/>
    </location>
</feature>
<organism evidence="9">
    <name type="scientific">Aerophobetes bacterium</name>
    <dbReference type="NCBI Taxonomy" id="2030807"/>
    <lineage>
        <taxon>Bacteria</taxon>
        <taxon>Candidatus Aerophobota</taxon>
    </lineage>
</organism>
<dbReference type="GO" id="GO:0006282">
    <property type="term" value="P:regulation of DNA repair"/>
    <property type="evidence" value="ECO:0007669"/>
    <property type="project" value="UniProtKB-UniRule"/>
</dbReference>
<keyword evidence="4 5" id="KW-0963">Cytoplasm</keyword>
<name>A0A7V5HYX1_UNCAE</name>
<dbReference type="GO" id="GO:0005737">
    <property type="term" value="C:cytoplasm"/>
    <property type="evidence" value="ECO:0007669"/>
    <property type="project" value="UniProtKB-SubCell"/>
</dbReference>
<evidence type="ECO:0000259" key="6">
    <source>
        <dbReference type="Pfam" id="PF02631"/>
    </source>
</evidence>
<dbReference type="InterPro" id="IPR053926">
    <property type="entry name" value="RecX_HTH_1st"/>
</dbReference>
<dbReference type="Pfam" id="PF02631">
    <property type="entry name" value="RecX_HTH2"/>
    <property type="match status" value="1"/>
</dbReference>
<evidence type="ECO:0000259" key="7">
    <source>
        <dbReference type="Pfam" id="PF21981"/>
    </source>
</evidence>
<comment type="caution">
    <text evidence="9">The sequence shown here is derived from an EMBL/GenBank/DDBJ whole genome shotgun (WGS) entry which is preliminary data.</text>
</comment>
<dbReference type="PANTHER" id="PTHR33602:SF1">
    <property type="entry name" value="REGULATORY PROTEIN RECX FAMILY PROTEIN"/>
    <property type="match status" value="1"/>
</dbReference>
<comment type="function">
    <text evidence="5">Modulates RecA activity.</text>
</comment>
<protein>
    <recommendedName>
        <fullName evidence="3 5">Regulatory protein RecX</fullName>
    </recommendedName>
</protein>
<evidence type="ECO:0000256" key="3">
    <source>
        <dbReference type="ARBA" id="ARBA00018111"/>
    </source>
</evidence>
<feature type="domain" description="RecX first three-helical" evidence="8">
    <location>
        <begin position="13"/>
        <end position="51"/>
    </location>
</feature>
<dbReference type="AlphaFoldDB" id="A0A7V5HYX1"/>